<dbReference type="Proteomes" id="UP000215335">
    <property type="component" value="Unassembled WGS sequence"/>
</dbReference>
<keyword evidence="3" id="KW-1133">Transmembrane helix</keyword>
<dbReference type="PANTHER" id="PTHR11863">
    <property type="entry name" value="STEROL DESATURASE"/>
    <property type="match status" value="1"/>
</dbReference>
<dbReference type="GO" id="GO:0005506">
    <property type="term" value="F:iron ion binding"/>
    <property type="evidence" value="ECO:0007669"/>
    <property type="project" value="InterPro"/>
</dbReference>
<keyword evidence="8" id="KW-1185">Reference proteome</keyword>
<dbReference type="AlphaFoldDB" id="A0A232EQP5"/>
<feature type="region of interest" description="Disordered" evidence="5">
    <location>
        <begin position="1"/>
        <end position="30"/>
    </location>
</feature>
<dbReference type="Pfam" id="PF04116">
    <property type="entry name" value="FA_hydroxylase"/>
    <property type="match status" value="1"/>
</dbReference>
<protein>
    <recommendedName>
        <fullName evidence="6">Fatty acid hydroxylase domain-containing protein</fullName>
    </recommendedName>
</protein>
<evidence type="ECO:0000313" key="7">
    <source>
        <dbReference type="EMBL" id="OXU20684.1"/>
    </source>
</evidence>
<evidence type="ECO:0000256" key="5">
    <source>
        <dbReference type="SAM" id="MobiDB-lite"/>
    </source>
</evidence>
<dbReference type="InterPro" id="IPR050307">
    <property type="entry name" value="Sterol_Desaturase_Related"/>
</dbReference>
<dbReference type="GO" id="GO:0008610">
    <property type="term" value="P:lipid biosynthetic process"/>
    <property type="evidence" value="ECO:0007669"/>
    <property type="project" value="InterPro"/>
</dbReference>
<reference evidence="7 8" key="1">
    <citation type="journal article" date="2017" name="Curr. Biol.">
        <title>The Evolution of Venom by Co-option of Single-Copy Genes.</title>
        <authorList>
            <person name="Martinson E.O."/>
            <person name="Mrinalini"/>
            <person name="Kelkar Y.D."/>
            <person name="Chang C.H."/>
            <person name="Werren J.H."/>
        </authorList>
    </citation>
    <scope>NUCLEOTIDE SEQUENCE [LARGE SCALE GENOMIC DNA]</scope>
    <source>
        <strain evidence="7 8">Alberta</strain>
        <tissue evidence="7">Whole body</tissue>
    </source>
</reference>
<comment type="subcellular location">
    <subcellularLocation>
        <location evidence="1">Membrane</location>
    </subcellularLocation>
</comment>
<dbReference type="STRING" id="543379.A0A232EQP5"/>
<gene>
    <name evidence="7" type="ORF">TSAR_000091</name>
</gene>
<accession>A0A232EQP5</accession>
<evidence type="ECO:0000256" key="4">
    <source>
        <dbReference type="ARBA" id="ARBA00023136"/>
    </source>
</evidence>
<proteinExistence type="predicted"/>
<dbReference type="EMBL" id="NNAY01002726">
    <property type="protein sequence ID" value="OXU20684.1"/>
    <property type="molecule type" value="Genomic_DNA"/>
</dbReference>
<evidence type="ECO:0000256" key="3">
    <source>
        <dbReference type="ARBA" id="ARBA00022989"/>
    </source>
</evidence>
<feature type="compositionally biased region" description="Basic residues" evidence="5">
    <location>
        <begin position="1"/>
        <end position="10"/>
    </location>
</feature>
<dbReference type="InterPro" id="IPR006694">
    <property type="entry name" value="Fatty_acid_hydroxylase"/>
</dbReference>
<sequence>MIPTPKHRSANLRADNVNDDTSAKPMAEPENLMRRKGIKDSIVGRWLDKHVDKMDKYWSYLPNFAGSVTATLAIFLLGACFQGEWMLIFVHFAKRFGSIEEEKTTMVQTVTDDANESHSSSRWPWEYLLSNDVPPYIRHFFLAWSVAMVTAYTIYFSVCGALHWYYYVRRHDKAEEWKCQPYKWLSPALERHEIMLGVLSLFCTNTLTAAFVTYLINGGPSMIYYDFDEYTWLWWFVQWPVIYVVLDYETYWFHRLYHRPTMYKWFHKLHHTYKQPTMWSATAIHPFEIIHLQMCYLIVLFIIPTHLIPYCTIMIYNFYHGIIDHSGINFKAQWWQPWQPDASFHDNHHQYTHVNFGFNMFFWDKFHGTYRLKDRIYNEETFFGRGKKLSEATKEELLSDLQERDSENVDNKVVYKLDEKELKHTKMT</sequence>
<name>A0A232EQP5_9HYME</name>
<dbReference type="GO" id="GO:0016020">
    <property type="term" value="C:membrane"/>
    <property type="evidence" value="ECO:0007669"/>
    <property type="project" value="UniProtKB-SubCell"/>
</dbReference>
<comment type="caution">
    <text evidence="7">The sequence shown here is derived from an EMBL/GenBank/DDBJ whole genome shotgun (WGS) entry which is preliminary data.</text>
</comment>
<evidence type="ECO:0000259" key="6">
    <source>
        <dbReference type="Pfam" id="PF04116"/>
    </source>
</evidence>
<dbReference type="GO" id="GO:0016491">
    <property type="term" value="F:oxidoreductase activity"/>
    <property type="evidence" value="ECO:0007669"/>
    <property type="project" value="InterPro"/>
</dbReference>
<evidence type="ECO:0000256" key="1">
    <source>
        <dbReference type="ARBA" id="ARBA00004370"/>
    </source>
</evidence>
<organism evidence="7 8">
    <name type="scientific">Trichomalopsis sarcophagae</name>
    <dbReference type="NCBI Taxonomy" id="543379"/>
    <lineage>
        <taxon>Eukaryota</taxon>
        <taxon>Metazoa</taxon>
        <taxon>Ecdysozoa</taxon>
        <taxon>Arthropoda</taxon>
        <taxon>Hexapoda</taxon>
        <taxon>Insecta</taxon>
        <taxon>Pterygota</taxon>
        <taxon>Neoptera</taxon>
        <taxon>Endopterygota</taxon>
        <taxon>Hymenoptera</taxon>
        <taxon>Apocrita</taxon>
        <taxon>Proctotrupomorpha</taxon>
        <taxon>Chalcidoidea</taxon>
        <taxon>Pteromalidae</taxon>
        <taxon>Pteromalinae</taxon>
        <taxon>Trichomalopsis</taxon>
    </lineage>
</organism>
<evidence type="ECO:0000313" key="8">
    <source>
        <dbReference type="Proteomes" id="UP000215335"/>
    </source>
</evidence>
<keyword evidence="2" id="KW-0812">Transmembrane</keyword>
<feature type="domain" description="Fatty acid hydroxylase" evidence="6">
    <location>
        <begin position="240"/>
        <end position="369"/>
    </location>
</feature>
<keyword evidence="4" id="KW-0472">Membrane</keyword>
<dbReference type="OrthoDB" id="408954at2759"/>
<evidence type="ECO:0000256" key="2">
    <source>
        <dbReference type="ARBA" id="ARBA00022692"/>
    </source>
</evidence>